<evidence type="ECO:0000256" key="2">
    <source>
        <dbReference type="ARBA" id="ARBA00023004"/>
    </source>
</evidence>
<dbReference type="InterPro" id="IPR047964">
    <property type="entry name" value="EFR1-like"/>
</dbReference>
<name>A0A9D1DH22_9FIRM</name>
<dbReference type="InterPro" id="IPR017896">
    <property type="entry name" value="4Fe4S_Fe-S-bd"/>
</dbReference>
<evidence type="ECO:0000259" key="4">
    <source>
        <dbReference type="PROSITE" id="PS51379"/>
    </source>
</evidence>
<dbReference type="SUPFAM" id="SSF52218">
    <property type="entry name" value="Flavoproteins"/>
    <property type="match status" value="1"/>
</dbReference>
<dbReference type="Proteomes" id="UP000824239">
    <property type="component" value="Unassembled WGS sequence"/>
</dbReference>
<evidence type="ECO:0000313" key="6">
    <source>
        <dbReference type="Proteomes" id="UP000824239"/>
    </source>
</evidence>
<keyword evidence="3" id="KW-0411">Iron-sulfur</keyword>
<dbReference type="Gene3D" id="3.30.70.20">
    <property type="match status" value="1"/>
</dbReference>
<dbReference type="SUPFAM" id="SSF54862">
    <property type="entry name" value="4Fe-4S ferredoxins"/>
    <property type="match status" value="1"/>
</dbReference>
<reference evidence="5" key="1">
    <citation type="submission" date="2020-10" db="EMBL/GenBank/DDBJ databases">
        <authorList>
            <person name="Gilroy R."/>
        </authorList>
    </citation>
    <scope>NUCLEOTIDE SEQUENCE</scope>
    <source>
        <strain evidence="5">ChiBcec15-4380</strain>
    </source>
</reference>
<dbReference type="PROSITE" id="PS51379">
    <property type="entry name" value="4FE4S_FER_2"/>
    <property type="match status" value="2"/>
</dbReference>
<sequence>MIVYFSGTGNSRYCARFLAQRLGDTAEDATPYLRSGGAAHLTAAQPWVFVCPTYAWRIPRVFRDFLRRSSFSGGKDAYFVMTCGSETGDAQRELPALCAALGLTYRGLFPVAMPDNYLVLFQTPAPEAARESLATVRPRLEEAARLIQRGETLDPLPVKPLDKLKSGIVNQGMYRYFIRTKAFYATDACVGCGKCQALCPLGNIRLQNGRPQWGQNCTHCMACISYCPTKAIEYGKASRGKARYHFPEEL</sequence>
<dbReference type="EMBL" id="DVHE01000036">
    <property type="protein sequence ID" value="HIR50504.1"/>
    <property type="molecule type" value="Genomic_DNA"/>
</dbReference>
<organism evidence="5 6">
    <name type="scientific">Candidatus Avoscillospira avicola</name>
    <dbReference type="NCBI Taxonomy" id="2840706"/>
    <lineage>
        <taxon>Bacteria</taxon>
        <taxon>Bacillati</taxon>
        <taxon>Bacillota</taxon>
        <taxon>Clostridia</taxon>
        <taxon>Eubacteriales</taxon>
        <taxon>Oscillospiraceae</taxon>
        <taxon>Oscillospiraceae incertae sedis</taxon>
        <taxon>Candidatus Avoscillospira</taxon>
    </lineage>
</organism>
<dbReference type="PANTHER" id="PTHR43122:SF1">
    <property type="entry name" value="IRON-SULFUR-BINDING PROTEIN"/>
    <property type="match status" value="1"/>
</dbReference>
<dbReference type="InterPro" id="IPR017900">
    <property type="entry name" value="4Fe4S_Fe_S_CS"/>
</dbReference>
<protein>
    <submittedName>
        <fullName evidence="5">EFR1 family ferrodoxin</fullName>
    </submittedName>
</protein>
<evidence type="ECO:0000313" key="5">
    <source>
        <dbReference type="EMBL" id="HIR50504.1"/>
    </source>
</evidence>
<proteinExistence type="predicted"/>
<dbReference type="GO" id="GO:0051536">
    <property type="term" value="F:iron-sulfur cluster binding"/>
    <property type="evidence" value="ECO:0007669"/>
    <property type="project" value="UniProtKB-KW"/>
</dbReference>
<dbReference type="Gene3D" id="3.40.50.360">
    <property type="match status" value="1"/>
</dbReference>
<comment type="caution">
    <text evidence="5">The sequence shown here is derived from an EMBL/GenBank/DDBJ whole genome shotgun (WGS) entry which is preliminary data.</text>
</comment>
<feature type="domain" description="4Fe-4S ferredoxin-type" evidence="4">
    <location>
        <begin position="210"/>
        <end position="237"/>
    </location>
</feature>
<dbReference type="Pfam" id="PF13187">
    <property type="entry name" value="Fer4_9"/>
    <property type="match status" value="1"/>
</dbReference>
<keyword evidence="1" id="KW-0479">Metal-binding</keyword>
<dbReference type="InterPro" id="IPR029039">
    <property type="entry name" value="Flavoprotein-like_sf"/>
</dbReference>
<accession>A0A9D1DH22</accession>
<evidence type="ECO:0000256" key="3">
    <source>
        <dbReference type="ARBA" id="ARBA00023014"/>
    </source>
</evidence>
<dbReference type="AlphaFoldDB" id="A0A9D1DH22"/>
<dbReference type="NCBIfam" id="NF038196">
    <property type="entry name" value="ferrodoxin_EFR1"/>
    <property type="match status" value="1"/>
</dbReference>
<feature type="domain" description="4Fe-4S ferredoxin-type" evidence="4">
    <location>
        <begin position="180"/>
        <end position="209"/>
    </location>
</feature>
<dbReference type="GO" id="GO:0046872">
    <property type="term" value="F:metal ion binding"/>
    <property type="evidence" value="ECO:0007669"/>
    <property type="project" value="UniProtKB-KW"/>
</dbReference>
<gene>
    <name evidence="5" type="ORF">IAA53_04345</name>
</gene>
<dbReference type="PANTHER" id="PTHR43122">
    <property type="entry name" value="FERREDOXIN SUBUNIT OF PYRUVATE:FLAVODOXIN OXIDOREDUCTASE-RELATED"/>
    <property type="match status" value="1"/>
</dbReference>
<dbReference type="PROSITE" id="PS00198">
    <property type="entry name" value="4FE4S_FER_1"/>
    <property type="match status" value="1"/>
</dbReference>
<reference evidence="5" key="2">
    <citation type="journal article" date="2021" name="PeerJ">
        <title>Extensive microbial diversity within the chicken gut microbiome revealed by metagenomics and culture.</title>
        <authorList>
            <person name="Gilroy R."/>
            <person name="Ravi A."/>
            <person name="Getino M."/>
            <person name="Pursley I."/>
            <person name="Horton D.L."/>
            <person name="Alikhan N.F."/>
            <person name="Baker D."/>
            <person name="Gharbi K."/>
            <person name="Hall N."/>
            <person name="Watson M."/>
            <person name="Adriaenssens E.M."/>
            <person name="Foster-Nyarko E."/>
            <person name="Jarju S."/>
            <person name="Secka A."/>
            <person name="Antonio M."/>
            <person name="Oren A."/>
            <person name="Chaudhuri R.R."/>
            <person name="La Ragione R."/>
            <person name="Hildebrand F."/>
            <person name="Pallen M.J."/>
        </authorList>
    </citation>
    <scope>NUCLEOTIDE SEQUENCE</scope>
    <source>
        <strain evidence="5">ChiBcec15-4380</strain>
    </source>
</reference>
<keyword evidence="2" id="KW-0408">Iron</keyword>
<evidence type="ECO:0000256" key="1">
    <source>
        <dbReference type="ARBA" id="ARBA00022723"/>
    </source>
</evidence>